<protein>
    <recommendedName>
        <fullName evidence="6">HAT C-terminal dimerisation domain-containing protein</fullName>
    </recommendedName>
</protein>
<name>A0A2N9EIT4_FAGSY</name>
<dbReference type="GO" id="GO:0008270">
    <property type="term" value="F:zinc ion binding"/>
    <property type="evidence" value="ECO:0007669"/>
    <property type="project" value="UniProtKB-KW"/>
</dbReference>
<dbReference type="EMBL" id="OIVN01000113">
    <property type="protein sequence ID" value="SPC74544.1"/>
    <property type="molecule type" value="Genomic_DNA"/>
</dbReference>
<evidence type="ECO:0000256" key="5">
    <source>
        <dbReference type="ARBA" id="ARBA00023242"/>
    </source>
</evidence>
<dbReference type="AlphaFoldDB" id="A0A2N9EIT4"/>
<organism evidence="7">
    <name type="scientific">Fagus sylvatica</name>
    <name type="common">Beechnut</name>
    <dbReference type="NCBI Taxonomy" id="28930"/>
    <lineage>
        <taxon>Eukaryota</taxon>
        <taxon>Viridiplantae</taxon>
        <taxon>Streptophyta</taxon>
        <taxon>Embryophyta</taxon>
        <taxon>Tracheophyta</taxon>
        <taxon>Spermatophyta</taxon>
        <taxon>Magnoliopsida</taxon>
        <taxon>eudicotyledons</taxon>
        <taxon>Gunneridae</taxon>
        <taxon>Pentapetalae</taxon>
        <taxon>rosids</taxon>
        <taxon>fabids</taxon>
        <taxon>Fagales</taxon>
        <taxon>Fagaceae</taxon>
        <taxon>Fagus</taxon>
    </lineage>
</organism>
<dbReference type="Pfam" id="PF05699">
    <property type="entry name" value="Dimer_Tnp_hAT"/>
    <property type="match status" value="1"/>
</dbReference>
<comment type="subcellular location">
    <subcellularLocation>
        <location evidence="1">Nucleus</location>
    </subcellularLocation>
</comment>
<dbReference type="InterPro" id="IPR008906">
    <property type="entry name" value="HATC_C_dom"/>
</dbReference>
<evidence type="ECO:0000256" key="3">
    <source>
        <dbReference type="ARBA" id="ARBA00022771"/>
    </source>
</evidence>
<keyword evidence="2" id="KW-0479">Metal-binding</keyword>
<dbReference type="InterPro" id="IPR052035">
    <property type="entry name" value="ZnF_BED_domain_contain"/>
</dbReference>
<keyword evidence="4" id="KW-0862">Zinc</keyword>
<dbReference type="PANTHER" id="PTHR46481:SF10">
    <property type="entry name" value="ZINC FINGER BED DOMAIN-CONTAINING PROTEIN 39"/>
    <property type="match status" value="1"/>
</dbReference>
<evidence type="ECO:0000259" key="6">
    <source>
        <dbReference type="Pfam" id="PF05699"/>
    </source>
</evidence>
<dbReference type="PANTHER" id="PTHR46481">
    <property type="entry name" value="ZINC FINGER BED DOMAIN-CONTAINING PROTEIN 4"/>
    <property type="match status" value="1"/>
</dbReference>
<feature type="domain" description="HAT C-terminal dimerisation" evidence="6">
    <location>
        <begin position="282"/>
        <end position="363"/>
    </location>
</feature>
<evidence type="ECO:0000256" key="4">
    <source>
        <dbReference type="ARBA" id="ARBA00022833"/>
    </source>
</evidence>
<keyword evidence="3" id="KW-0863">Zinc-finger</keyword>
<keyword evidence="5" id="KW-0539">Nucleus</keyword>
<sequence>MSGDHANENALDTEMKVHSLGNESFGGANGIVGENLATDEAKTSRELAKWICATDVSLQIIEDPGFLDLVHTLNPFVKLGTVKMLKAEYLKIFKEERVKIKQVLADLDGQISLSVDVLKTPACYEYLCVTAHFIDDGWEVKKWVLSLCHVWEEEDDVSKVLLKCLSDWNIENKISTITMTNGSDSENDATVKILKDLVQEKKKLQLNGQLFHVYCCADILSLIVQDTLAEIQEIIGEGGDGAGPCPKFRRVEEGCDSSKYGFDWVQEYNQFTQSKNRCPKSELDLYLEDPVIPWIEDFDIIRWWRASSSKYPTLARVARDLLAIPITVVTSYDAYLTTAREIDLCLISSGRDMMGALMCTRSWKQSDSDKD</sequence>
<gene>
    <name evidence="7" type="ORF">FSB_LOCUS2426</name>
</gene>
<evidence type="ECO:0000313" key="7">
    <source>
        <dbReference type="EMBL" id="SPC74544.1"/>
    </source>
</evidence>
<dbReference type="GO" id="GO:0005634">
    <property type="term" value="C:nucleus"/>
    <property type="evidence" value="ECO:0007669"/>
    <property type="project" value="UniProtKB-SubCell"/>
</dbReference>
<dbReference type="InterPro" id="IPR012337">
    <property type="entry name" value="RNaseH-like_sf"/>
</dbReference>
<reference evidence="7" key="1">
    <citation type="submission" date="2018-02" db="EMBL/GenBank/DDBJ databases">
        <authorList>
            <person name="Cohen D.B."/>
            <person name="Kent A.D."/>
        </authorList>
    </citation>
    <scope>NUCLEOTIDE SEQUENCE</scope>
</reference>
<dbReference type="GO" id="GO:0046983">
    <property type="term" value="F:protein dimerization activity"/>
    <property type="evidence" value="ECO:0007669"/>
    <property type="project" value="InterPro"/>
</dbReference>
<accession>A0A2N9EIT4</accession>
<dbReference type="SUPFAM" id="SSF53098">
    <property type="entry name" value="Ribonuclease H-like"/>
    <property type="match status" value="2"/>
</dbReference>
<evidence type="ECO:0000256" key="2">
    <source>
        <dbReference type="ARBA" id="ARBA00022723"/>
    </source>
</evidence>
<proteinExistence type="predicted"/>
<evidence type="ECO:0000256" key="1">
    <source>
        <dbReference type="ARBA" id="ARBA00004123"/>
    </source>
</evidence>